<feature type="repeat" description="TPR" evidence="3">
    <location>
        <begin position="30"/>
        <end position="63"/>
    </location>
</feature>
<dbReference type="Gene3D" id="1.25.40.10">
    <property type="entry name" value="Tetratricopeptide repeat domain"/>
    <property type="match status" value="1"/>
</dbReference>
<organism evidence="4 5">
    <name type="scientific">Rotaria socialis</name>
    <dbReference type="NCBI Taxonomy" id="392032"/>
    <lineage>
        <taxon>Eukaryota</taxon>
        <taxon>Metazoa</taxon>
        <taxon>Spiralia</taxon>
        <taxon>Gnathifera</taxon>
        <taxon>Rotifera</taxon>
        <taxon>Eurotatoria</taxon>
        <taxon>Bdelloidea</taxon>
        <taxon>Philodinida</taxon>
        <taxon>Philodinidae</taxon>
        <taxon>Rotaria</taxon>
    </lineage>
</organism>
<dbReference type="AlphaFoldDB" id="A0A821XNM6"/>
<sequence length="85" mass="9492">MGDYSKALEFCEKSLKIRQVSLPLTHPDLATSYNCIGEVYNGMGEYLKALSYLEKALSIYRNSLPETHPNIQVVLSSIAAVKKKL</sequence>
<evidence type="ECO:0008006" key="6">
    <source>
        <dbReference type="Google" id="ProtNLM"/>
    </source>
</evidence>
<dbReference type="Proteomes" id="UP000663848">
    <property type="component" value="Unassembled WGS sequence"/>
</dbReference>
<proteinExistence type="predicted"/>
<accession>A0A821XNM6</accession>
<keyword evidence="2 3" id="KW-0802">TPR repeat</keyword>
<reference evidence="4" key="1">
    <citation type="submission" date="2021-02" db="EMBL/GenBank/DDBJ databases">
        <authorList>
            <person name="Nowell W R."/>
        </authorList>
    </citation>
    <scope>NUCLEOTIDE SEQUENCE</scope>
</reference>
<keyword evidence="1" id="KW-0677">Repeat</keyword>
<dbReference type="Pfam" id="PF13424">
    <property type="entry name" value="TPR_12"/>
    <property type="match status" value="1"/>
</dbReference>
<evidence type="ECO:0000256" key="3">
    <source>
        <dbReference type="PROSITE-ProRule" id="PRU00339"/>
    </source>
</evidence>
<evidence type="ECO:0000313" key="4">
    <source>
        <dbReference type="EMBL" id="CAF4941345.1"/>
    </source>
</evidence>
<dbReference type="PANTHER" id="PTHR45641">
    <property type="entry name" value="TETRATRICOPEPTIDE REPEAT PROTEIN (AFU_ORTHOLOGUE AFUA_6G03870)"/>
    <property type="match status" value="1"/>
</dbReference>
<evidence type="ECO:0000313" key="5">
    <source>
        <dbReference type="Proteomes" id="UP000663848"/>
    </source>
</evidence>
<protein>
    <recommendedName>
        <fullName evidence="6">Kinesin light chain</fullName>
    </recommendedName>
</protein>
<dbReference type="PROSITE" id="PS50005">
    <property type="entry name" value="TPR"/>
    <property type="match status" value="1"/>
</dbReference>
<dbReference type="PANTHER" id="PTHR45641:SF19">
    <property type="entry name" value="NEPHROCYSTIN-3"/>
    <property type="match status" value="1"/>
</dbReference>
<dbReference type="SMART" id="SM00028">
    <property type="entry name" value="TPR"/>
    <property type="match status" value="1"/>
</dbReference>
<comment type="caution">
    <text evidence="4">The sequence shown here is derived from an EMBL/GenBank/DDBJ whole genome shotgun (WGS) entry which is preliminary data.</text>
</comment>
<dbReference type="EMBL" id="CAJOBR010021732">
    <property type="protein sequence ID" value="CAF4941345.1"/>
    <property type="molecule type" value="Genomic_DNA"/>
</dbReference>
<name>A0A821XNM6_9BILA</name>
<evidence type="ECO:0000256" key="2">
    <source>
        <dbReference type="ARBA" id="ARBA00022803"/>
    </source>
</evidence>
<evidence type="ECO:0000256" key="1">
    <source>
        <dbReference type="ARBA" id="ARBA00022737"/>
    </source>
</evidence>
<dbReference type="InterPro" id="IPR011990">
    <property type="entry name" value="TPR-like_helical_dom_sf"/>
</dbReference>
<dbReference type="InterPro" id="IPR019734">
    <property type="entry name" value="TPR_rpt"/>
</dbReference>
<gene>
    <name evidence="4" type="ORF">QYT958_LOCUS32772</name>
</gene>
<dbReference type="SUPFAM" id="SSF48452">
    <property type="entry name" value="TPR-like"/>
    <property type="match status" value="1"/>
</dbReference>